<dbReference type="Proteomes" id="UP000414364">
    <property type="component" value="Unassembled WGS sequence"/>
</dbReference>
<dbReference type="Gene3D" id="3.30.2130.10">
    <property type="entry name" value="VC0802-like"/>
    <property type="match status" value="1"/>
</dbReference>
<comment type="pathway">
    <text evidence="2">Amino-acid biosynthesis; L-methionine biosynthesis via de novo pathway.</text>
</comment>
<feature type="non-terminal residue" evidence="5">
    <location>
        <position position="1"/>
    </location>
</feature>
<dbReference type="Pfam" id="PF00696">
    <property type="entry name" value="AA_kinase"/>
    <property type="match status" value="1"/>
</dbReference>
<feature type="domain" description="Aspartate/glutamate/uridylate kinase" evidence="4">
    <location>
        <begin position="11"/>
        <end position="241"/>
    </location>
</feature>
<gene>
    <name evidence="5" type="ORF">FHL06_13125</name>
</gene>
<comment type="catalytic activity">
    <reaction evidence="3">
        <text>L-aspartate + ATP = 4-phospho-L-aspartate + ADP</text>
        <dbReference type="Rhea" id="RHEA:23776"/>
        <dbReference type="ChEBI" id="CHEBI:29991"/>
        <dbReference type="ChEBI" id="CHEBI:30616"/>
        <dbReference type="ChEBI" id="CHEBI:57535"/>
        <dbReference type="ChEBI" id="CHEBI:456216"/>
        <dbReference type="EC" id="2.7.2.4"/>
    </reaction>
</comment>
<dbReference type="PANTHER" id="PTHR21499:SF67">
    <property type="entry name" value="ASPARTOKINASE 3"/>
    <property type="match status" value="1"/>
</dbReference>
<evidence type="ECO:0000259" key="4">
    <source>
        <dbReference type="Pfam" id="PF00696"/>
    </source>
</evidence>
<comment type="caution">
    <text evidence="5">The sequence shown here is derived from an EMBL/GenBank/DDBJ whole genome shotgun (WGS) entry which is preliminary data.</text>
</comment>
<keyword evidence="5" id="KW-0808">Transferase</keyword>
<dbReference type="Gene3D" id="3.40.1160.10">
    <property type="entry name" value="Acetylglutamate kinase-like"/>
    <property type="match status" value="1"/>
</dbReference>
<dbReference type="RefSeq" id="WP_153387057.1">
    <property type="nucleotide sequence ID" value="NZ_VDFP01000146.1"/>
</dbReference>
<evidence type="ECO:0000256" key="1">
    <source>
        <dbReference type="ARBA" id="ARBA00010122"/>
    </source>
</evidence>
<evidence type="ECO:0000256" key="3">
    <source>
        <dbReference type="ARBA" id="ARBA00047872"/>
    </source>
</evidence>
<dbReference type="SUPFAM" id="SSF55021">
    <property type="entry name" value="ACT-like"/>
    <property type="match status" value="2"/>
</dbReference>
<sequence length="422" mass="47250">FRKVKQIIYNDAERKVVVVSAAGKSQKEPVKITDMLIALEQAADTDKKQLFQKIAKRILKIKADLKLSIDIRSDLNTIQKSLQHCSHDYLISRGEYLTAKLMADYLGFYFVDAKDILVFNDDLDYVESGKRLKQIMLQHPNIVVPGFYGANKNGTIHLMSRGGSDISGAILANLLDADLYENWTDVSGILMADPRIISHSKRIEKLTYDELQALSYMGIGVFQEEAVRPVWKKQIPTAILNTNCPESGGTLVVAKLQKNSDHIVTGIAGGKDYTVITIQKYQLNKHIEVLQKVLESFQKLQIISNYVPSGNDGFSFVCRKQAIGNKLNQLIADLTNNCGVDSVDVNQNIALVAAVSLQFSQRPAMAGKILNYLDNSLIKVRFVFQEGSDIKVVFGVANADYEKTINRIYHESMDYHRKKISA</sequence>
<organism evidence="5 6">
    <name type="scientific">Companilactobacillus halodurans</name>
    <dbReference type="NCBI Taxonomy" id="2584183"/>
    <lineage>
        <taxon>Bacteria</taxon>
        <taxon>Bacillati</taxon>
        <taxon>Bacillota</taxon>
        <taxon>Bacilli</taxon>
        <taxon>Lactobacillales</taxon>
        <taxon>Lactobacillaceae</taxon>
        <taxon>Companilactobacillus</taxon>
    </lineage>
</organism>
<evidence type="ECO:0000256" key="2">
    <source>
        <dbReference type="ARBA" id="ARBA00034478"/>
    </source>
</evidence>
<dbReference type="GO" id="GO:0004072">
    <property type="term" value="F:aspartate kinase activity"/>
    <property type="evidence" value="ECO:0007669"/>
    <property type="project" value="UniProtKB-EC"/>
</dbReference>
<dbReference type="AlphaFoldDB" id="A0A5P0ZSR5"/>
<dbReference type="InterPro" id="IPR036393">
    <property type="entry name" value="AceGlu_kinase-like_sf"/>
</dbReference>
<dbReference type="InterPro" id="IPR045865">
    <property type="entry name" value="ACT-like_dom_sf"/>
</dbReference>
<keyword evidence="5" id="KW-0418">Kinase</keyword>
<dbReference type="GO" id="GO:0009089">
    <property type="term" value="P:lysine biosynthetic process via diaminopimelate"/>
    <property type="evidence" value="ECO:0007669"/>
    <property type="project" value="TreeGrafter"/>
</dbReference>
<evidence type="ECO:0000313" key="6">
    <source>
        <dbReference type="Proteomes" id="UP000414364"/>
    </source>
</evidence>
<protein>
    <submittedName>
        <fullName evidence="5">Aspartate kinase</fullName>
    </submittedName>
</protein>
<dbReference type="GO" id="GO:0009090">
    <property type="term" value="P:homoserine biosynthetic process"/>
    <property type="evidence" value="ECO:0007669"/>
    <property type="project" value="TreeGrafter"/>
</dbReference>
<comment type="similarity">
    <text evidence="1">Belongs to the aspartokinase family.</text>
</comment>
<accession>A0A5P0ZSR5</accession>
<name>A0A5P0ZSR5_9LACO</name>
<dbReference type="EMBL" id="VDFP01000146">
    <property type="protein sequence ID" value="MQS77254.1"/>
    <property type="molecule type" value="Genomic_DNA"/>
</dbReference>
<dbReference type="GO" id="GO:0005829">
    <property type="term" value="C:cytosol"/>
    <property type="evidence" value="ECO:0007669"/>
    <property type="project" value="TreeGrafter"/>
</dbReference>
<dbReference type="InterPro" id="IPR001048">
    <property type="entry name" value="Asp/Glu/Uridylate_kinase"/>
</dbReference>
<evidence type="ECO:0000313" key="5">
    <source>
        <dbReference type="EMBL" id="MQS77254.1"/>
    </source>
</evidence>
<reference evidence="5 6" key="1">
    <citation type="journal article" date="2019" name="Syst. Appl. Microbiol.">
        <title>Polyphasic characterization of two novel Lactobacillus spp. isolated from blown salami packages: Description of Lactobacillus halodurans sp. nov. and Lactobacillus salsicarnum sp. nov.</title>
        <authorList>
            <person name="Schuster J.A."/>
            <person name="Klingl A."/>
            <person name="Vogel R.F."/>
            <person name="Ehrmann M.A."/>
        </authorList>
    </citation>
    <scope>NUCLEOTIDE SEQUENCE [LARGE SCALE GENOMIC DNA]</scope>
    <source>
        <strain evidence="5 6">TMW 1.2172</strain>
    </source>
</reference>
<dbReference type="PANTHER" id="PTHR21499">
    <property type="entry name" value="ASPARTATE KINASE"/>
    <property type="match status" value="1"/>
</dbReference>
<proteinExistence type="inferred from homology"/>
<dbReference type="SUPFAM" id="SSF53633">
    <property type="entry name" value="Carbamate kinase-like"/>
    <property type="match status" value="1"/>
</dbReference>